<keyword evidence="4" id="KW-1185">Reference proteome</keyword>
<gene>
    <name evidence="3" type="ORF">DPF_0838</name>
</gene>
<dbReference type="RefSeq" id="WP_069857628.1">
    <property type="nucleotide sequence ID" value="NZ_BDFE01000009.1"/>
</dbReference>
<evidence type="ECO:0000313" key="4">
    <source>
        <dbReference type="Proteomes" id="UP000095200"/>
    </source>
</evidence>
<name>A0A194AG05_9BACT</name>
<organism evidence="3 4">
    <name type="scientific">Desulfoplanes formicivorans</name>
    <dbReference type="NCBI Taxonomy" id="1592317"/>
    <lineage>
        <taxon>Bacteria</taxon>
        <taxon>Pseudomonadati</taxon>
        <taxon>Thermodesulfobacteriota</taxon>
        <taxon>Desulfovibrionia</taxon>
        <taxon>Desulfovibrionales</taxon>
        <taxon>Desulfoplanaceae</taxon>
        <taxon>Desulfoplanes</taxon>
    </lineage>
</organism>
<dbReference type="STRING" id="1592317.DPF_0838"/>
<dbReference type="OrthoDB" id="9813502at2"/>
<comment type="caution">
    <text evidence="3">The sequence shown here is derived from an EMBL/GenBank/DDBJ whole genome shotgun (WGS) entry which is preliminary data.</text>
</comment>
<evidence type="ECO:0000313" key="3">
    <source>
        <dbReference type="EMBL" id="GAU08135.1"/>
    </source>
</evidence>
<dbReference type="Pfam" id="PF04233">
    <property type="entry name" value="Phage_Mu_F"/>
    <property type="match status" value="1"/>
</dbReference>
<evidence type="ECO:0000259" key="2">
    <source>
        <dbReference type="Pfam" id="PF04233"/>
    </source>
</evidence>
<feature type="region of interest" description="Disordered" evidence="1">
    <location>
        <begin position="205"/>
        <end position="247"/>
    </location>
</feature>
<sequence>MPVELKPLPMDEAKEYWVTKVQMTASEFYALADVWKARAFTVSGIAEADVLAMIFESITKALDDGTSFEDWKASLSDVWENQGWTGVKAWRVDNIFRTNIQTAYATGRYKQMVAVRESRPYWQYSAVNDSRTRPTHAALHGKVYPADSEFWDTFYPPNGFRCRCSVKTLSERQVEQRGIEVGHGNGLGELIEPVDPVTGDKMPARPLMPDKGFETNCGKDGWEPDLSKYPANLRQPLEQRLAARKQS</sequence>
<accession>A0A194AG05</accession>
<dbReference type="AlphaFoldDB" id="A0A194AG05"/>
<feature type="domain" description="Phage head morphogenesis" evidence="2">
    <location>
        <begin position="55"/>
        <end position="166"/>
    </location>
</feature>
<proteinExistence type="predicted"/>
<dbReference type="Proteomes" id="UP000095200">
    <property type="component" value="Unassembled WGS sequence"/>
</dbReference>
<evidence type="ECO:0000256" key="1">
    <source>
        <dbReference type="SAM" id="MobiDB-lite"/>
    </source>
</evidence>
<dbReference type="NCBIfam" id="TIGR01641">
    <property type="entry name" value="phageSPP1_gp7"/>
    <property type="match status" value="1"/>
</dbReference>
<dbReference type="EMBL" id="BDFE01000009">
    <property type="protein sequence ID" value="GAU08135.1"/>
    <property type="molecule type" value="Genomic_DNA"/>
</dbReference>
<reference evidence="4" key="1">
    <citation type="submission" date="2016-06" db="EMBL/GenBank/DDBJ databases">
        <title>Draft genome sequence of Desulfoplanes formicivorans strain Pf12B.</title>
        <authorList>
            <person name="Watanabe M."/>
            <person name="Kojima H."/>
            <person name="Fukui M."/>
        </authorList>
    </citation>
    <scope>NUCLEOTIDE SEQUENCE [LARGE SCALE GENOMIC DNA]</scope>
    <source>
        <strain evidence="4">Pf12B</strain>
    </source>
</reference>
<protein>
    <submittedName>
        <fullName evidence="3">Phage head morphogenesis protein</fullName>
    </submittedName>
</protein>
<dbReference type="InterPro" id="IPR006528">
    <property type="entry name" value="Phage_head_morphogenesis_dom"/>
</dbReference>